<feature type="transmembrane region" description="Helical" evidence="7">
    <location>
        <begin position="379"/>
        <end position="401"/>
    </location>
</feature>
<dbReference type="SUPFAM" id="SSF103473">
    <property type="entry name" value="MFS general substrate transporter"/>
    <property type="match status" value="1"/>
</dbReference>
<sequence>MVLNRQEQLFLLAMAIGSMGGGIWRPMAIFYLVLVQGLNIVDVGLAMTIGAMIALLIAGYPAGLLADKLGPANSTLVGSLLRFSAFPWMLVVSTPWQVTIIVICVSIGERIYWCANPAAIRVLFPIKNTQMSIFAIINSCRNIGLGFGALFSLLFIDKDGISNIIVKLIIWGNAFGYFISGIIIFIITRNVIIQSNKIILNPIQTEQDHISSFSILQDRKYLIFVFLIGILLLAGKSIELVLPYYFLIERTLPSWFAAFVFTGLCFGIPCFQQVALRLGNKLGCLRSLACSGFLQTIAYSIILFLHGDFALQFILILIVTLLLSLAEAILGAQIGIAILIFSHSGYEGRYYAVLQFAFGGASVISPWLFTQLLSFSSTILWGSIILYVTLTGVGFIILNRYHNTSEELMKKR</sequence>
<evidence type="ECO:0000313" key="8">
    <source>
        <dbReference type="EMBL" id="WNH01705.1"/>
    </source>
</evidence>
<dbReference type="InterPro" id="IPR050171">
    <property type="entry name" value="MFS_Transporters"/>
</dbReference>
<feature type="transmembrane region" description="Helical" evidence="7">
    <location>
        <begin position="252"/>
        <end position="271"/>
    </location>
</feature>
<feature type="transmembrane region" description="Helical" evidence="7">
    <location>
        <begin position="96"/>
        <end position="113"/>
    </location>
</feature>
<evidence type="ECO:0000256" key="2">
    <source>
        <dbReference type="ARBA" id="ARBA00022448"/>
    </source>
</evidence>
<dbReference type="Proteomes" id="UP001300348">
    <property type="component" value="Chromosome"/>
</dbReference>
<dbReference type="PANTHER" id="PTHR23517">
    <property type="entry name" value="RESISTANCE PROTEIN MDTM, PUTATIVE-RELATED-RELATED"/>
    <property type="match status" value="1"/>
</dbReference>
<keyword evidence="4 7" id="KW-0812">Transmembrane</keyword>
<feature type="transmembrane region" description="Helical" evidence="7">
    <location>
        <begin position="353"/>
        <end position="373"/>
    </location>
</feature>
<feature type="transmembrane region" description="Helical" evidence="7">
    <location>
        <begin position="133"/>
        <end position="156"/>
    </location>
</feature>
<dbReference type="PANTHER" id="PTHR23517:SF2">
    <property type="entry name" value="MULTIDRUG RESISTANCE PROTEIN MDTH"/>
    <property type="match status" value="1"/>
</dbReference>
<dbReference type="InterPro" id="IPR011701">
    <property type="entry name" value="MFS"/>
</dbReference>
<keyword evidence="9" id="KW-1185">Reference proteome</keyword>
<keyword evidence="2" id="KW-0813">Transport</keyword>
<feature type="transmembrane region" description="Helical" evidence="7">
    <location>
        <begin position="9"/>
        <end position="34"/>
    </location>
</feature>
<feature type="transmembrane region" description="Helical" evidence="7">
    <location>
        <begin position="283"/>
        <end position="305"/>
    </location>
</feature>
<feature type="transmembrane region" description="Helical" evidence="7">
    <location>
        <begin position="40"/>
        <end position="60"/>
    </location>
</feature>
<evidence type="ECO:0000313" key="9">
    <source>
        <dbReference type="Proteomes" id="UP001300348"/>
    </source>
</evidence>
<accession>A0ABY9XGG1</accession>
<reference evidence="8 9" key="1">
    <citation type="journal article" date="2023" name="Access Microbiol">
        <title>The genome of a steinernematid-associated Pseudomonas piscis bacterium encodes the biosynthesis of insect toxins.</title>
        <authorList>
            <person name="Awori R.M."/>
            <person name="Hendre P."/>
            <person name="Amugune N.O."/>
        </authorList>
    </citation>
    <scope>NUCLEOTIDE SEQUENCE [LARGE SCALE GENOMIC DNA]</scope>
    <source>
        <strain evidence="8 9">97</strain>
    </source>
</reference>
<keyword evidence="3" id="KW-1003">Cell membrane</keyword>
<gene>
    <name evidence="8" type="ORF">QL112_018235</name>
</gene>
<keyword evidence="5 7" id="KW-1133">Transmembrane helix</keyword>
<dbReference type="RefSeq" id="WP_223281710.1">
    <property type="nucleotide sequence ID" value="NZ_CAWPOC010000032.1"/>
</dbReference>
<evidence type="ECO:0000256" key="3">
    <source>
        <dbReference type="ARBA" id="ARBA00022475"/>
    </source>
</evidence>
<evidence type="ECO:0000256" key="7">
    <source>
        <dbReference type="SAM" id="Phobius"/>
    </source>
</evidence>
<keyword evidence="6 7" id="KW-0472">Membrane</keyword>
<dbReference type="GeneID" id="88857537"/>
<evidence type="ECO:0000256" key="5">
    <source>
        <dbReference type="ARBA" id="ARBA00022989"/>
    </source>
</evidence>
<evidence type="ECO:0000256" key="6">
    <source>
        <dbReference type="ARBA" id="ARBA00023136"/>
    </source>
</evidence>
<dbReference type="EMBL" id="CP133647">
    <property type="protein sequence ID" value="WNH01705.1"/>
    <property type="molecule type" value="Genomic_DNA"/>
</dbReference>
<protein>
    <submittedName>
        <fullName evidence="8">MFS transporter</fullName>
    </submittedName>
</protein>
<feature type="transmembrane region" description="Helical" evidence="7">
    <location>
        <begin position="221"/>
        <end position="246"/>
    </location>
</feature>
<proteinExistence type="predicted"/>
<name>A0ABY9XGG1_9GAMM</name>
<dbReference type="InterPro" id="IPR036259">
    <property type="entry name" value="MFS_trans_sf"/>
</dbReference>
<dbReference type="Gene3D" id="1.20.1250.20">
    <property type="entry name" value="MFS general substrate transporter like domains"/>
    <property type="match status" value="2"/>
</dbReference>
<dbReference type="Pfam" id="PF07690">
    <property type="entry name" value="MFS_1"/>
    <property type="match status" value="1"/>
</dbReference>
<evidence type="ECO:0000256" key="1">
    <source>
        <dbReference type="ARBA" id="ARBA00004651"/>
    </source>
</evidence>
<evidence type="ECO:0000256" key="4">
    <source>
        <dbReference type="ARBA" id="ARBA00022692"/>
    </source>
</evidence>
<feature type="transmembrane region" description="Helical" evidence="7">
    <location>
        <begin position="311"/>
        <end position="341"/>
    </location>
</feature>
<feature type="transmembrane region" description="Helical" evidence="7">
    <location>
        <begin position="168"/>
        <end position="187"/>
    </location>
</feature>
<organism evidence="8 9">
    <name type="scientific">Xenorhabdus griffiniae</name>
    <dbReference type="NCBI Taxonomy" id="351672"/>
    <lineage>
        <taxon>Bacteria</taxon>
        <taxon>Pseudomonadati</taxon>
        <taxon>Pseudomonadota</taxon>
        <taxon>Gammaproteobacteria</taxon>
        <taxon>Enterobacterales</taxon>
        <taxon>Morganellaceae</taxon>
        <taxon>Xenorhabdus</taxon>
    </lineage>
</organism>
<comment type="subcellular location">
    <subcellularLocation>
        <location evidence="1">Cell membrane</location>
        <topology evidence="1">Multi-pass membrane protein</topology>
    </subcellularLocation>
</comment>